<dbReference type="GO" id="GO:0004867">
    <property type="term" value="F:serine-type endopeptidase inhibitor activity"/>
    <property type="evidence" value="ECO:0007669"/>
    <property type="project" value="InterPro"/>
</dbReference>
<reference evidence="2" key="1">
    <citation type="submission" date="2020-01" db="EMBL/GenBank/DDBJ databases">
        <title>Development of genomics and gene disruption for Polysphondylium violaceum indicates a role for the polyketide synthase stlB in stalk morphogenesis.</title>
        <authorList>
            <person name="Narita B."/>
            <person name="Kawabe Y."/>
            <person name="Kin K."/>
            <person name="Saito T."/>
            <person name="Gibbs R."/>
            <person name="Kuspa A."/>
            <person name="Muzny D."/>
            <person name="Queller D."/>
            <person name="Richards S."/>
            <person name="Strassman J."/>
            <person name="Sucgang R."/>
            <person name="Worley K."/>
            <person name="Schaap P."/>
        </authorList>
    </citation>
    <scope>NUCLEOTIDE SEQUENCE</scope>
    <source>
        <strain evidence="2">QSvi11</strain>
    </source>
</reference>
<dbReference type="Proteomes" id="UP000695562">
    <property type="component" value="Unassembled WGS sequence"/>
</dbReference>
<dbReference type="InterPro" id="IPR036198">
    <property type="entry name" value="Ecotin_sf"/>
</dbReference>
<dbReference type="InterPro" id="IPR005658">
    <property type="entry name" value="Prot_inh_ecotin"/>
</dbReference>
<dbReference type="InterPro" id="IPR027438">
    <property type="entry name" value="Ecotin_C"/>
</dbReference>
<dbReference type="SUPFAM" id="SSF49772">
    <property type="entry name" value="Ecotin, trypsin inhibitor"/>
    <property type="match status" value="1"/>
</dbReference>
<proteinExistence type="inferred from homology"/>
<dbReference type="Gene3D" id="4.10.1230.10">
    <property type="entry name" value="Ecotin, trypsin inhibitor"/>
    <property type="match status" value="1"/>
</dbReference>
<keyword evidence="3" id="KW-1185">Reference proteome</keyword>
<sequence length="138" mass="15571">MSVESITPFPAAEPGFKRFVIYVPELQDEFSAKVELIAGKMMLVDPNTRSLGGKFEEKDLEGWGYTYYVLPAVHGPMATRMFFPGGDSAKENRFVSIIPQDLIRYNSKLPIVVYVPEDITVKYRVWNASESSTEAQLL</sequence>
<dbReference type="PANTHER" id="PTHR35890">
    <property type="match status" value="1"/>
</dbReference>
<protein>
    <recommendedName>
        <fullName evidence="4">Ecotin</fullName>
    </recommendedName>
</protein>
<evidence type="ECO:0008006" key="4">
    <source>
        <dbReference type="Google" id="ProtNLM"/>
    </source>
</evidence>
<dbReference type="Gene3D" id="2.60.40.550">
    <property type="entry name" value="Ecotin"/>
    <property type="match status" value="1"/>
</dbReference>
<comment type="similarity">
    <text evidence="1">Belongs to the protease inhibitor I11 (ecotin) family.</text>
</comment>
<dbReference type="AlphaFoldDB" id="A0A8J4PUV1"/>
<evidence type="ECO:0000313" key="3">
    <source>
        <dbReference type="Proteomes" id="UP000695562"/>
    </source>
</evidence>
<organism evidence="2 3">
    <name type="scientific">Polysphondylium violaceum</name>
    <dbReference type="NCBI Taxonomy" id="133409"/>
    <lineage>
        <taxon>Eukaryota</taxon>
        <taxon>Amoebozoa</taxon>
        <taxon>Evosea</taxon>
        <taxon>Eumycetozoa</taxon>
        <taxon>Dictyostelia</taxon>
        <taxon>Dictyosteliales</taxon>
        <taxon>Dictyosteliaceae</taxon>
        <taxon>Polysphondylium</taxon>
    </lineage>
</organism>
<evidence type="ECO:0000313" key="2">
    <source>
        <dbReference type="EMBL" id="KAF2070031.1"/>
    </source>
</evidence>
<dbReference type="OrthoDB" id="16445at2759"/>
<dbReference type="EMBL" id="AJWJ01000554">
    <property type="protein sequence ID" value="KAF2070031.1"/>
    <property type="molecule type" value="Genomic_DNA"/>
</dbReference>
<gene>
    <name evidence="2" type="ORF">CYY_008650</name>
</gene>
<evidence type="ECO:0000256" key="1">
    <source>
        <dbReference type="ARBA" id="ARBA00010558"/>
    </source>
</evidence>
<accession>A0A8J4PUV1</accession>
<dbReference type="Pfam" id="PF03974">
    <property type="entry name" value="Ecotin"/>
    <property type="match status" value="1"/>
</dbReference>
<name>A0A8J4PUV1_9MYCE</name>
<dbReference type="PANTHER" id="PTHR35890:SF3">
    <property type="entry name" value="ECOTIN"/>
    <property type="match status" value="1"/>
</dbReference>
<comment type="caution">
    <text evidence="2">The sequence shown here is derived from an EMBL/GenBank/DDBJ whole genome shotgun (WGS) entry which is preliminary data.</text>
</comment>
<dbReference type="PIRSF" id="PIRSF006865">
    <property type="entry name" value="Prot_inh_ecotin"/>
    <property type="match status" value="1"/>
</dbReference>